<protein>
    <recommendedName>
        <fullName evidence="3">SGNH/GDSL hydrolase family protein</fullName>
    </recommendedName>
</protein>
<keyword evidence="2" id="KW-1185">Reference proteome</keyword>
<organism evidence="1 2">
    <name type="scientific">Gillisia lutea</name>
    <dbReference type="NCBI Taxonomy" id="2909668"/>
    <lineage>
        <taxon>Bacteria</taxon>
        <taxon>Pseudomonadati</taxon>
        <taxon>Bacteroidota</taxon>
        <taxon>Flavobacteriia</taxon>
        <taxon>Flavobacteriales</taxon>
        <taxon>Flavobacteriaceae</taxon>
        <taxon>Gillisia</taxon>
    </lineage>
</organism>
<dbReference type="InterPro" id="IPR036514">
    <property type="entry name" value="SGNH_hydro_sf"/>
</dbReference>
<evidence type="ECO:0000313" key="1">
    <source>
        <dbReference type="EMBL" id="MCF4102650.1"/>
    </source>
</evidence>
<proteinExistence type="predicted"/>
<name>A0ABS9EIG4_9FLAO</name>
<dbReference type="SUPFAM" id="SSF52266">
    <property type="entry name" value="SGNH hydrolase"/>
    <property type="match status" value="1"/>
</dbReference>
<evidence type="ECO:0000313" key="2">
    <source>
        <dbReference type="Proteomes" id="UP001179363"/>
    </source>
</evidence>
<gene>
    <name evidence="1" type="ORF">L1I30_13315</name>
</gene>
<dbReference type="RefSeq" id="WP_236134793.1">
    <property type="nucleotide sequence ID" value="NZ_JAKGTH010000011.1"/>
</dbReference>
<comment type="caution">
    <text evidence="1">The sequence shown here is derived from an EMBL/GenBank/DDBJ whole genome shotgun (WGS) entry which is preliminary data.</text>
</comment>
<reference evidence="1" key="1">
    <citation type="submission" date="2022-01" db="EMBL/GenBank/DDBJ databases">
        <title>Gillisia lutea sp. nov., isolated from marine plastic residues from the Malvarosa beach (Valencia, Spain).</title>
        <authorList>
            <person name="Vidal-Verdu A."/>
            <person name="Molina-Menor E."/>
            <person name="Satari L."/>
            <person name="Pascual J."/>
            <person name="Pereto J."/>
            <person name="Porcar M."/>
        </authorList>
    </citation>
    <scope>NUCLEOTIDE SEQUENCE</scope>
    <source>
        <strain evidence="1">M10.2A</strain>
    </source>
</reference>
<accession>A0ABS9EIG4</accession>
<dbReference type="EMBL" id="JAKGTH010000011">
    <property type="protein sequence ID" value="MCF4102650.1"/>
    <property type="molecule type" value="Genomic_DNA"/>
</dbReference>
<sequence length="279" mass="32508">MVGDILMRRTNANIMYEPESGFNAIRFSEANEIEELDVLFIGSSHSYRSFDPRILNQYKLRTFNLGTSSQTHVQTNYILNEYLNELNPKLIVYEVYPNTFMSDGVESTLNLLSSHDMDFSLAKMSIATGDLTVYNSFINIISYKITGRKVKENYPTEEKYINGGYVETVGITNFSKVKDKYWKPRQEQLNAFEENLELIKARNIPYILVEAPYTYNYLNRDEIDKYLNDKGEFYNYNKLIKLDENIYFKDYHHLNHAGAAILTTTIAPVLVKKMTQTNY</sequence>
<dbReference type="Proteomes" id="UP001179363">
    <property type="component" value="Unassembled WGS sequence"/>
</dbReference>
<dbReference type="Gene3D" id="3.40.50.1110">
    <property type="entry name" value="SGNH hydrolase"/>
    <property type="match status" value="1"/>
</dbReference>
<evidence type="ECO:0008006" key="3">
    <source>
        <dbReference type="Google" id="ProtNLM"/>
    </source>
</evidence>